<evidence type="ECO:0000313" key="2">
    <source>
        <dbReference type="Proteomes" id="UP000789396"/>
    </source>
</evidence>
<organism evidence="1 2">
    <name type="scientific">Racocetra fulgida</name>
    <dbReference type="NCBI Taxonomy" id="60492"/>
    <lineage>
        <taxon>Eukaryota</taxon>
        <taxon>Fungi</taxon>
        <taxon>Fungi incertae sedis</taxon>
        <taxon>Mucoromycota</taxon>
        <taxon>Glomeromycotina</taxon>
        <taxon>Glomeromycetes</taxon>
        <taxon>Diversisporales</taxon>
        <taxon>Gigasporaceae</taxon>
        <taxon>Racocetra</taxon>
    </lineage>
</organism>
<evidence type="ECO:0000313" key="1">
    <source>
        <dbReference type="EMBL" id="CAG8493555.1"/>
    </source>
</evidence>
<comment type="caution">
    <text evidence="1">The sequence shown here is derived from an EMBL/GenBank/DDBJ whole genome shotgun (WGS) entry which is preliminary data.</text>
</comment>
<dbReference type="Proteomes" id="UP000789396">
    <property type="component" value="Unassembled WGS sequence"/>
</dbReference>
<accession>A0A9N8WTV7</accession>
<dbReference type="AlphaFoldDB" id="A0A9N8WTV7"/>
<feature type="non-terminal residue" evidence="1">
    <location>
        <position position="1"/>
    </location>
</feature>
<keyword evidence="2" id="KW-1185">Reference proteome</keyword>
<sequence>DLETNENYIKNNKSNLDDNFWENLFTLNEDELDLLDDDNELNLLNEDNELDLLDEDNELDLLNEDEDMELESNKLDEIQKY</sequence>
<reference evidence="1" key="1">
    <citation type="submission" date="2021-06" db="EMBL/GenBank/DDBJ databases">
        <authorList>
            <person name="Kallberg Y."/>
            <person name="Tangrot J."/>
            <person name="Rosling A."/>
        </authorList>
    </citation>
    <scope>NUCLEOTIDE SEQUENCE</scope>
    <source>
        <strain evidence="1">IN212</strain>
    </source>
</reference>
<name>A0A9N8WTV7_9GLOM</name>
<gene>
    <name evidence="1" type="ORF">RFULGI_LOCUS2096</name>
</gene>
<protein>
    <submittedName>
        <fullName evidence="1">15476_t:CDS:1</fullName>
    </submittedName>
</protein>
<dbReference type="EMBL" id="CAJVPZ010001494">
    <property type="protein sequence ID" value="CAG8493555.1"/>
    <property type="molecule type" value="Genomic_DNA"/>
</dbReference>
<proteinExistence type="predicted"/>